<evidence type="ECO:0000313" key="11">
    <source>
        <dbReference type="EMBL" id="MDS0293819.1"/>
    </source>
</evidence>
<evidence type="ECO:0000256" key="6">
    <source>
        <dbReference type="ARBA" id="ARBA00023136"/>
    </source>
</evidence>
<feature type="transmembrane region" description="Helical" evidence="9">
    <location>
        <begin position="109"/>
        <end position="130"/>
    </location>
</feature>
<gene>
    <name evidence="11" type="ORF">NDI79_06500</name>
</gene>
<evidence type="ECO:0000256" key="4">
    <source>
        <dbReference type="ARBA" id="ARBA00022692"/>
    </source>
</evidence>
<dbReference type="Gene3D" id="1.20.120.80">
    <property type="entry name" value="Cytochrome c oxidase, subunit III, four-helix bundle"/>
    <property type="match status" value="1"/>
</dbReference>
<feature type="transmembrane region" description="Helical" evidence="9">
    <location>
        <begin position="217"/>
        <end position="242"/>
    </location>
</feature>
<dbReference type="Proteomes" id="UP001254813">
    <property type="component" value="Unassembled WGS sequence"/>
</dbReference>
<feature type="transmembrane region" description="Helical" evidence="9">
    <location>
        <begin position="142"/>
        <end position="165"/>
    </location>
</feature>
<dbReference type="InterPro" id="IPR024791">
    <property type="entry name" value="Cyt_c/ubiquinol_Oxase_su3"/>
</dbReference>
<organism evidence="11 12">
    <name type="scientific">Halogeometricum luteum</name>
    <dbReference type="NCBI Taxonomy" id="2950537"/>
    <lineage>
        <taxon>Archaea</taxon>
        <taxon>Methanobacteriati</taxon>
        <taxon>Methanobacteriota</taxon>
        <taxon>Stenosarchaea group</taxon>
        <taxon>Halobacteria</taxon>
        <taxon>Halobacteriales</taxon>
        <taxon>Haloferacaceae</taxon>
        <taxon>Halogeometricum</taxon>
    </lineage>
</organism>
<dbReference type="SUPFAM" id="SSF81452">
    <property type="entry name" value="Cytochrome c oxidase subunit III-like"/>
    <property type="match status" value="1"/>
</dbReference>
<dbReference type="Pfam" id="PF00510">
    <property type="entry name" value="COX3"/>
    <property type="match status" value="1"/>
</dbReference>
<feature type="domain" description="Heme-copper oxidase subunit III family profile" evidence="10">
    <location>
        <begin position="20"/>
        <end position="283"/>
    </location>
</feature>
<dbReference type="PANTHER" id="PTHR11403">
    <property type="entry name" value="CYTOCHROME C OXIDASE SUBUNIT III"/>
    <property type="match status" value="1"/>
</dbReference>
<dbReference type="CDD" id="cd00386">
    <property type="entry name" value="Heme_Cu_Oxidase_III_like"/>
    <property type="match status" value="1"/>
</dbReference>
<comment type="similarity">
    <text evidence="2 7">Belongs to the cytochrome c oxidase subunit 3 family.</text>
</comment>
<feature type="transmembrane region" description="Helical" evidence="9">
    <location>
        <begin position="177"/>
        <end position="197"/>
    </location>
</feature>
<evidence type="ECO:0000256" key="5">
    <source>
        <dbReference type="ARBA" id="ARBA00022989"/>
    </source>
</evidence>
<name>A0ABU2FZ64_9EURY</name>
<keyword evidence="5 9" id="KW-1133">Transmembrane helix</keyword>
<dbReference type="InterPro" id="IPR000298">
    <property type="entry name" value="Cyt_c_oxidase-like_su3"/>
</dbReference>
<dbReference type="InterPro" id="IPR013833">
    <property type="entry name" value="Cyt_c_oxidase_su3_a-hlx"/>
</dbReference>
<comment type="subcellular location">
    <subcellularLocation>
        <location evidence="1 7">Cell membrane</location>
        <topology evidence="1 7">Multi-pass membrane protein</topology>
    </subcellularLocation>
</comment>
<dbReference type="PANTHER" id="PTHR11403:SF2">
    <property type="entry name" value="CYTOCHROME BO(3) UBIQUINOL OXIDASE SUBUNIT 3"/>
    <property type="match status" value="1"/>
</dbReference>
<evidence type="ECO:0000256" key="3">
    <source>
        <dbReference type="ARBA" id="ARBA00022475"/>
    </source>
</evidence>
<protein>
    <submittedName>
        <fullName evidence="11">Heme-copper oxidase subunit III</fullName>
    </submittedName>
</protein>
<feature type="transmembrane region" description="Helical" evidence="9">
    <location>
        <begin position="31"/>
        <end position="55"/>
    </location>
</feature>
<evidence type="ECO:0000256" key="1">
    <source>
        <dbReference type="ARBA" id="ARBA00004651"/>
    </source>
</evidence>
<keyword evidence="6 9" id="KW-0472">Membrane</keyword>
<keyword evidence="12" id="KW-1185">Reference proteome</keyword>
<evidence type="ECO:0000256" key="9">
    <source>
        <dbReference type="SAM" id="Phobius"/>
    </source>
</evidence>
<dbReference type="EMBL" id="JAMQOQ010000002">
    <property type="protein sequence ID" value="MDS0293819.1"/>
    <property type="molecule type" value="Genomic_DNA"/>
</dbReference>
<evidence type="ECO:0000256" key="2">
    <source>
        <dbReference type="ARBA" id="ARBA00010581"/>
    </source>
</evidence>
<accession>A0ABU2FZ64</accession>
<dbReference type="PROSITE" id="PS50253">
    <property type="entry name" value="COX3"/>
    <property type="match status" value="1"/>
</dbReference>
<keyword evidence="3" id="KW-1003">Cell membrane</keyword>
<feature type="transmembrane region" description="Helical" evidence="9">
    <location>
        <begin position="67"/>
        <end position="88"/>
    </location>
</feature>
<evidence type="ECO:0000256" key="8">
    <source>
        <dbReference type="SAM" id="MobiDB-lite"/>
    </source>
</evidence>
<feature type="region of interest" description="Disordered" evidence="8">
    <location>
        <begin position="1"/>
        <end position="22"/>
    </location>
</feature>
<sequence length="286" mass="31138">MGTATDSEDEEGGLGPPAGWDFPRGLDESSWWPFIAAVGATNLYLGAGLFIIGWTDYSLVPKFLGPLFFGGGAFLLLVGIFGWLHQAFVEPYWERDASVLDSGVHRLGMLLFVMTDIATFAAGLTYYYFVRLGSWPTEELPHLLTPVLAINTVLLVGSSFTFEYAHKKLSGGEHKRFLAWLGVTLALGLAFVGGQVYEYYELIVREGFTLSSGLFGPAFFGLTGLHGLHVVTGVILMGILLVRGLMGQFGAGRDTAVRTVSMYWHFVDAVWLVIVVSLYLGAVYGA</sequence>
<comment type="caution">
    <text evidence="11">The sequence shown here is derived from an EMBL/GenBank/DDBJ whole genome shotgun (WGS) entry which is preliminary data.</text>
</comment>
<proteinExistence type="inferred from homology"/>
<dbReference type="InterPro" id="IPR035973">
    <property type="entry name" value="Cyt_c_oxidase_su3-like_sf"/>
</dbReference>
<evidence type="ECO:0000256" key="7">
    <source>
        <dbReference type="RuleBase" id="RU003376"/>
    </source>
</evidence>
<evidence type="ECO:0000313" key="12">
    <source>
        <dbReference type="Proteomes" id="UP001254813"/>
    </source>
</evidence>
<reference evidence="11 12" key="1">
    <citation type="submission" date="2022-06" db="EMBL/GenBank/DDBJ databases">
        <title>Halogeometricum sp. a new haloarchaeum isolate from saline soil.</title>
        <authorList>
            <person name="Strakova D."/>
            <person name="Galisteo C."/>
            <person name="Sanchez-Porro C."/>
            <person name="Ventosa A."/>
        </authorList>
    </citation>
    <scope>NUCLEOTIDE SEQUENCE [LARGE SCALE GENOMIC DNA]</scope>
    <source>
        <strain evidence="12">S3BR25-2</strain>
    </source>
</reference>
<feature type="compositionally biased region" description="Acidic residues" evidence="8">
    <location>
        <begin position="1"/>
        <end position="12"/>
    </location>
</feature>
<feature type="transmembrane region" description="Helical" evidence="9">
    <location>
        <begin position="263"/>
        <end position="284"/>
    </location>
</feature>
<keyword evidence="4 7" id="KW-0812">Transmembrane</keyword>
<dbReference type="RefSeq" id="WP_310927676.1">
    <property type="nucleotide sequence ID" value="NZ_JAMQOQ010000002.1"/>
</dbReference>
<evidence type="ECO:0000259" key="10">
    <source>
        <dbReference type="PROSITE" id="PS50253"/>
    </source>
</evidence>